<dbReference type="InterPro" id="IPR036188">
    <property type="entry name" value="FAD/NAD-bd_sf"/>
</dbReference>
<name>A0A382X9Q0_9ZZZZ</name>
<dbReference type="AlphaFoldDB" id="A0A382X9Q0"/>
<dbReference type="SUPFAM" id="SSF54373">
    <property type="entry name" value="FAD-linked reductases, C-terminal domain"/>
    <property type="match status" value="1"/>
</dbReference>
<dbReference type="SUPFAM" id="SSF51971">
    <property type="entry name" value="Nucleotide-binding domain"/>
    <property type="match status" value="1"/>
</dbReference>
<proteinExistence type="predicted"/>
<evidence type="ECO:0000256" key="1">
    <source>
        <dbReference type="ARBA" id="ARBA00023002"/>
    </source>
</evidence>
<evidence type="ECO:0000259" key="2">
    <source>
        <dbReference type="Pfam" id="PF01266"/>
    </source>
</evidence>
<reference evidence="3" key="1">
    <citation type="submission" date="2018-05" db="EMBL/GenBank/DDBJ databases">
        <authorList>
            <person name="Lanie J.A."/>
            <person name="Ng W.-L."/>
            <person name="Kazmierczak K.M."/>
            <person name="Andrzejewski T.M."/>
            <person name="Davidsen T.M."/>
            <person name="Wayne K.J."/>
            <person name="Tettelin H."/>
            <person name="Glass J.I."/>
            <person name="Rusch D."/>
            <person name="Podicherti R."/>
            <person name="Tsui H.-C.T."/>
            <person name="Winkler M.E."/>
        </authorList>
    </citation>
    <scope>NUCLEOTIDE SEQUENCE</scope>
</reference>
<dbReference type="EMBL" id="UINC01165741">
    <property type="protein sequence ID" value="SVD67305.1"/>
    <property type="molecule type" value="Genomic_DNA"/>
</dbReference>
<dbReference type="PANTHER" id="PTHR13847">
    <property type="entry name" value="SARCOSINE DEHYDROGENASE-RELATED"/>
    <property type="match status" value="1"/>
</dbReference>
<dbReference type="Gene3D" id="3.30.9.10">
    <property type="entry name" value="D-Amino Acid Oxidase, subunit A, domain 2"/>
    <property type="match status" value="1"/>
</dbReference>
<evidence type="ECO:0000313" key="3">
    <source>
        <dbReference type="EMBL" id="SVD67305.1"/>
    </source>
</evidence>
<sequence>DFIIAAGPWSNEFSKWFGNNIPIRPLKGQIIRLKSDQKINLGFHWGSNYVTSKQDGLIWAGTTEEDVGFDEIPTFEARNEILSSVVEIFPFLEDSQLIHQTACLRPLTIDKLPVISQSNIYNNLFIGSGAGRQGILLGPGMGKILSDLITSETSEIDIKDFSHLRFS</sequence>
<feature type="non-terminal residue" evidence="3">
    <location>
        <position position="1"/>
    </location>
</feature>
<protein>
    <recommendedName>
        <fullName evidence="2">FAD dependent oxidoreductase domain-containing protein</fullName>
    </recommendedName>
</protein>
<dbReference type="PANTHER" id="PTHR13847:SF289">
    <property type="entry name" value="GLYCINE OXIDASE"/>
    <property type="match status" value="1"/>
</dbReference>
<dbReference type="InterPro" id="IPR006076">
    <property type="entry name" value="FAD-dep_OxRdtase"/>
</dbReference>
<dbReference type="Pfam" id="PF01266">
    <property type="entry name" value="DAO"/>
    <property type="match status" value="1"/>
</dbReference>
<organism evidence="3">
    <name type="scientific">marine metagenome</name>
    <dbReference type="NCBI Taxonomy" id="408172"/>
    <lineage>
        <taxon>unclassified sequences</taxon>
        <taxon>metagenomes</taxon>
        <taxon>ecological metagenomes</taxon>
    </lineage>
</organism>
<keyword evidence="1" id="KW-0560">Oxidoreductase</keyword>
<feature type="domain" description="FAD dependent oxidoreductase" evidence="2">
    <location>
        <begin position="3"/>
        <end position="148"/>
    </location>
</feature>
<dbReference type="GO" id="GO:0005737">
    <property type="term" value="C:cytoplasm"/>
    <property type="evidence" value="ECO:0007669"/>
    <property type="project" value="TreeGrafter"/>
</dbReference>
<dbReference type="GO" id="GO:0016491">
    <property type="term" value="F:oxidoreductase activity"/>
    <property type="evidence" value="ECO:0007669"/>
    <property type="project" value="UniProtKB-KW"/>
</dbReference>
<gene>
    <name evidence="3" type="ORF">METZ01_LOCUS420159</name>
</gene>
<accession>A0A382X9Q0</accession>
<dbReference type="Gene3D" id="3.50.50.60">
    <property type="entry name" value="FAD/NAD(P)-binding domain"/>
    <property type="match status" value="1"/>
</dbReference>